<evidence type="ECO:0000256" key="1">
    <source>
        <dbReference type="SAM" id="MobiDB-lite"/>
    </source>
</evidence>
<name>A0A108UC72_9GAMM</name>
<gene>
    <name evidence="2" type="ORF">AZ78_3948</name>
</gene>
<dbReference type="RefSeq" id="WP_036106435.1">
    <property type="nucleotide sequence ID" value="NZ_JAJA02000001.1"/>
</dbReference>
<comment type="caution">
    <text evidence="2">The sequence shown here is derived from an EMBL/GenBank/DDBJ whole genome shotgun (WGS) entry which is preliminary data.</text>
</comment>
<evidence type="ECO:0000313" key="2">
    <source>
        <dbReference type="EMBL" id="KWS06392.1"/>
    </source>
</evidence>
<organism evidence="2 3">
    <name type="scientific">Lysobacter capsici AZ78</name>
    <dbReference type="NCBI Taxonomy" id="1444315"/>
    <lineage>
        <taxon>Bacteria</taxon>
        <taxon>Pseudomonadati</taxon>
        <taxon>Pseudomonadota</taxon>
        <taxon>Gammaproteobacteria</taxon>
        <taxon>Lysobacterales</taxon>
        <taxon>Lysobacteraceae</taxon>
        <taxon>Lysobacter</taxon>
    </lineage>
</organism>
<reference evidence="2 3" key="1">
    <citation type="journal article" date="2014" name="Genome Announc.">
        <title>Draft Genome Sequence of Lysobacter capsici AZ78, a Bacterium Antagonistic to Plant-Pathogenic Oomycetes.</title>
        <authorList>
            <person name="Puopolo G."/>
            <person name="Sonego P."/>
            <person name="Engelen K."/>
            <person name="Pertot I."/>
        </authorList>
    </citation>
    <scope>NUCLEOTIDE SEQUENCE [LARGE SCALE GENOMIC DNA]</scope>
    <source>
        <strain evidence="2 3">AZ78</strain>
    </source>
</reference>
<feature type="region of interest" description="Disordered" evidence="1">
    <location>
        <begin position="482"/>
        <end position="509"/>
    </location>
</feature>
<protein>
    <recommendedName>
        <fullName evidence="4">Serine protease</fullName>
    </recommendedName>
</protein>
<dbReference type="InterPro" id="IPR043504">
    <property type="entry name" value="Peptidase_S1_PA_chymotrypsin"/>
</dbReference>
<dbReference type="SUPFAM" id="SSF50494">
    <property type="entry name" value="Trypsin-like serine proteases"/>
    <property type="match status" value="1"/>
</dbReference>
<feature type="compositionally biased region" description="Low complexity" evidence="1">
    <location>
        <begin position="490"/>
        <end position="505"/>
    </location>
</feature>
<proteinExistence type="predicted"/>
<keyword evidence="3" id="KW-1185">Reference proteome</keyword>
<dbReference type="Pfam" id="PF13365">
    <property type="entry name" value="Trypsin_2"/>
    <property type="match status" value="1"/>
</dbReference>
<accession>A0A108UC72</accession>
<dbReference type="AlphaFoldDB" id="A0A108UC72"/>
<evidence type="ECO:0000313" key="3">
    <source>
        <dbReference type="Proteomes" id="UP000023435"/>
    </source>
</evidence>
<sequence length="705" mass="78039">MDAVKRQGLIDFFASLPTPTLRMAVRDTGLVTEDEFDGISKQEAFTAEKKQLPAEIVDRHYDRHRLPDLLHAVGRLIYSDDIYRNALAPLIAQLCPADDNHQAALAKRAHTLPLKDIGPFCHRIQGNICVVTANWPGQPVKFGTGILVGENLVLTAFHTLDSHITKLDRQPIPGGRLFAFFEHIGLGAALDPDEEPPKEVLKVAFAEDWLVACCAHMPDDGAFLKPSEAQKAQLHEHLDFALVRLAEPVGRYTRQFSGGERRLWWDINKHCGTYLDDERIIIPQHTNGLPQRIDFGRYCELESSYDTSATRIRYNTETDRGASGAPCFNQRFEFVGLHNATFRPDGIMLKRNQGIRADRILAKLKSVASLLAPASLKADVPLWSVSNDPARPRPILGRSQLLGWIDSAADDRKSATEYRCYIADADGERVGRSFSREILEAARRGKGGEEPVIVLGNGEQIPESAEDFVKALAHQLRVPKEEFDRFPQRPSARSSLAPDLLAPSAPGGGGLYETGDLDKLEKWKSEDLPNWLGVAMHRHPAAAMAAVAAPAAGVAAQEAVRPRHHRVWIVLDNLHRVPLSSEVEDVLAGLMGLNRPEALPVNLHAMRWLCLGATPRVLLPHRPTVEKLRPDAIGAAETRAVLDCMIASNNLPAHIAEFLHGMVESWLKGDDPRLKQTHLRLQAIQSHMGNAAAHFHEKFRSGARG</sequence>
<evidence type="ECO:0008006" key="4">
    <source>
        <dbReference type="Google" id="ProtNLM"/>
    </source>
</evidence>
<dbReference type="Proteomes" id="UP000023435">
    <property type="component" value="Unassembled WGS sequence"/>
</dbReference>
<dbReference type="OrthoDB" id="513782at2"/>
<dbReference type="InterPro" id="IPR009003">
    <property type="entry name" value="Peptidase_S1_PA"/>
</dbReference>
<dbReference type="EMBL" id="JAJA02000001">
    <property type="protein sequence ID" value="KWS06392.1"/>
    <property type="molecule type" value="Genomic_DNA"/>
</dbReference>
<dbReference type="Gene3D" id="2.40.10.10">
    <property type="entry name" value="Trypsin-like serine proteases"/>
    <property type="match status" value="1"/>
</dbReference>